<evidence type="ECO:0000259" key="14">
    <source>
        <dbReference type="Pfam" id="PF00999"/>
    </source>
</evidence>
<proteinExistence type="inferred from homology"/>
<reference evidence="17 18" key="1">
    <citation type="journal article" date="2016" name="Sci. Rep.">
        <title>The Dendrobium catenatum Lindl. genome sequence provides insights into polysaccharide synthase, floral development and adaptive evolution.</title>
        <authorList>
            <person name="Zhang G.Q."/>
            <person name="Xu Q."/>
            <person name="Bian C."/>
            <person name="Tsai W.C."/>
            <person name="Yeh C.M."/>
            <person name="Liu K.W."/>
            <person name="Yoshida K."/>
            <person name="Zhang L.S."/>
            <person name="Chang S.B."/>
            <person name="Chen F."/>
            <person name="Shi Y."/>
            <person name="Su Y.Y."/>
            <person name="Zhang Y.Q."/>
            <person name="Chen L.J."/>
            <person name="Yin Y."/>
            <person name="Lin M."/>
            <person name="Huang H."/>
            <person name="Deng H."/>
            <person name="Wang Z.W."/>
            <person name="Zhu S.L."/>
            <person name="Zhao X."/>
            <person name="Deng C."/>
            <person name="Niu S.C."/>
            <person name="Huang J."/>
            <person name="Wang M."/>
            <person name="Liu G.H."/>
            <person name="Yang H.J."/>
            <person name="Xiao X.J."/>
            <person name="Hsiao Y.Y."/>
            <person name="Wu W.L."/>
            <person name="Chen Y.Y."/>
            <person name="Mitsuda N."/>
            <person name="Ohme-Takagi M."/>
            <person name="Luo Y.B."/>
            <person name="Van de Peer Y."/>
            <person name="Liu Z.J."/>
        </authorList>
    </citation>
    <scope>NUCLEOTIDE SEQUENCE [LARGE SCALE GENOMIC DNA]</scope>
    <source>
        <tissue evidence="17">The whole plant</tissue>
    </source>
</reference>
<feature type="transmembrane region" description="Helical" evidence="13">
    <location>
        <begin position="237"/>
        <end position="259"/>
    </location>
</feature>
<dbReference type="GO" id="GO:1902600">
    <property type="term" value="P:proton transmembrane transport"/>
    <property type="evidence" value="ECO:0007669"/>
    <property type="project" value="InterPro"/>
</dbReference>
<feature type="transmembrane region" description="Helical" evidence="13">
    <location>
        <begin position="139"/>
        <end position="161"/>
    </location>
</feature>
<feature type="transmembrane region" description="Helical" evidence="13">
    <location>
        <begin position="360"/>
        <end position="384"/>
    </location>
</feature>
<dbReference type="GO" id="GO:0009941">
    <property type="term" value="C:chloroplast envelope"/>
    <property type="evidence" value="ECO:0007669"/>
    <property type="project" value="UniProtKB-SubCell"/>
</dbReference>
<dbReference type="InterPro" id="IPR050794">
    <property type="entry name" value="CPA2_transporter"/>
</dbReference>
<evidence type="ECO:0000256" key="4">
    <source>
        <dbReference type="ARBA" id="ARBA00022448"/>
    </source>
</evidence>
<feature type="transmembrane region" description="Helical" evidence="13">
    <location>
        <begin position="107"/>
        <end position="127"/>
    </location>
</feature>
<evidence type="ECO:0000256" key="8">
    <source>
        <dbReference type="ARBA" id="ARBA00022989"/>
    </source>
</evidence>
<dbReference type="GO" id="GO:0015297">
    <property type="term" value="F:antiporter activity"/>
    <property type="evidence" value="ECO:0007669"/>
    <property type="project" value="InterPro"/>
</dbReference>
<dbReference type="Proteomes" id="UP000233837">
    <property type="component" value="Unassembled WGS sequence"/>
</dbReference>
<dbReference type="GO" id="GO:0012505">
    <property type="term" value="C:endomembrane system"/>
    <property type="evidence" value="ECO:0007669"/>
    <property type="project" value="TreeGrafter"/>
</dbReference>
<dbReference type="PANTHER" id="PTHR32468">
    <property type="entry name" value="CATION/H + ANTIPORTER"/>
    <property type="match status" value="1"/>
</dbReference>
<accession>A0A2I0WRH3</accession>
<dbReference type="InterPro" id="IPR038770">
    <property type="entry name" value="Na+/solute_symporter_sf"/>
</dbReference>
<evidence type="ECO:0000256" key="13">
    <source>
        <dbReference type="SAM" id="Phobius"/>
    </source>
</evidence>
<feature type="transmembrane region" description="Helical" evidence="13">
    <location>
        <begin position="173"/>
        <end position="195"/>
    </location>
</feature>
<evidence type="ECO:0000313" key="18">
    <source>
        <dbReference type="Proteomes" id="UP000233837"/>
    </source>
</evidence>
<keyword evidence="9" id="KW-0406">Ion transport</keyword>
<feature type="transmembrane region" description="Helical" evidence="13">
    <location>
        <begin position="43"/>
        <end position="62"/>
    </location>
</feature>
<evidence type="ECO:0000256" key="7">
    <source>
        <dbReference type="ARBA" id="ARBA00022958"/>
    </source>
</evidence>
<feature type="transmembrane region" description="Helical" evidence="13">
    <location>
        <begin position="280"/>
        <end position="299"/>
    </location>
</feature>
<evidence type="ECO:0000256" key="9">
    <source>
        <dbReference type="ARBA" id="ARBA00023065"/>
    </source>
</evidence>
<keyword evidence="5" id="KW-0633">Potassium transport</keyword>
<evidence type="ECO:0000313" key="17">
    <source>
        <dbReference type="EMBL" id="PKU78253.1"/>
    </source>
</evidence>
<dbReference type="Gene3D" id="1.20.1530.20">
    <property type="match status" value="1"/>
</dbReference>
<dbReference type="AlphaFoldDB" id="A0A2I0WRH3"/>
<keyword evidence="10 13" id="KW-0472">Membrane</keyword>
<protein>
    <submittedName>
        <fullName evidence="17">Cation/H(+) antiporter 15</fullName>
    </submittedName>
</protein>
<dbReference type="PANTHER" id="PTHR32468:SF102">
    <property type="entry name" value="OS08G0117800 PROTEIN"/>
    <property type="match status" value="1"/>
</dbReference>
<feature type="domain" description="Cation/H+ exchanger transmembrane" evidence="14">
    <location>
        <begin position="56"/>
        <end position="434"/>
    </location>
</feature>
<dbReference type="InterPro" id="IPR057291">
    <property type="entry name" value="CHX17_2nd"/>
</dbReference>
<feature type="transmembrane region" description="Helical" evidence="13">
    <location>
        <begin position="21"/>
        <end position="37"/>
    </location>
</feature>
<keyword evidence="7" id="KW-0630">Potassium</keyword>
<feature type="region of interest" description="Disordered" evidence="12">
    <location>
        <begin position="785"/>
        <end position="809"/>
    </location>
</feature>
<evidence type="ECO:0000259" key="16">
    <source>
        <dbReference type="Pfam" id="PF23259"/>
    </source>
</evidence>
<evidence type="ECO:0000259" key="15">
    <source>
        <dbReference type="Pfam" id="PF23256"/>
    </source>
</evidence>
<dbReference type="InterPro" id="IPR006153">
    <property type="entry name" value="Cation/H_exchanger_TM"/>
</dbReference>
<organism evidence="17 18">
    <name type="scientific">Dendrobium catenatum</name>
    <dbReference type="NCBI Taxonomy" id="906689"/>
    <lineage>
        <taxon>Eukaryota</taxon>
        <taxon>Viridiplantae</taxon>
        <taxon>Streptophyta</taxon>
        <taxon>Embryophyta</taxon>
        <taxon>Tracheophyta</taxon>
        <taxon>Spermatophyta</taxon>
        <taxon>Magnoliopsida</taxon>
        <taxon>Liliopsida</taxon>
        <taxon>Asparagales</taxon>
        <taxon>Orchidaceae</taxon>
        <taxon>Epidendroideae</taxon>
        <taxon>Malaxideae</taxon>
        <taxon>Dendrobiinae</taxon>
        <taxon>Dendrobium</taxon>
    </lineage>
</organism>
<sequence>MSLEITPEDFYKNVTAKQERVFCFHAIMTTSTGIWLADNPLLFSLPLLLFQIVVVFIFTRISHSILRRLSIPIVISQIIAGILLGPSCMGRIKPIERILFSPRSWEQLNTISLLSFMLFLFLIGLKTDLSMIPKAGRKAFAIAICTSFFPFAIIVLTGFLLKSSIPLRFKQRFLITNLASSWSMTSYTVVSCVLADLNLLTSKLGRLAMSATLITEFTNLFITAVIGSYLLGSKGDSALMGVTSMAAFLGFMAFLVFVARPLTILAIRKTTPEGGMLDEACFVGVILLAFVCGFVSELIGYHATMGPFMLGLMLPGGAPLGVTMVEKLERLVVGVFLPVFLASAGLRLDLWTLGDRVEEWMVLFFYLMIGVSAKFVGGVVPCFYCKMPMRDCLAIGLMMISKGIYEIDSACRWQDNRIVDRQLFTVLVLAIVVVGGGSAPLVKHIYRPEDRFVAYKRRAIQFLKSNSELRILSCIHGQEHVNGMLTLLDSAHPTALSPVCLYALHLKPLAGRAATLLAPYTRHRTPFDASAASDTDHIFNAFLQAEQLYTGCSILPYVCISPYASMHEDICSLALDKKVFLIIVPFHKHLAIDGSVSAPIPAIQAVNSAVLRFAPCSVAVLVNHGLAAESSAFRAGGIPHAAVYFFGGPDDREALALGLRMAEDSSVGLTVVRFRLPNATMEGTEERLDERMMEDVRIRKSDGSRVVYREEVVKDGEGTVAVIREISVRFSLLLVGRGDGKETELTSGLSIWSEFAELGTIGDLLASTDFGGRVSTLVVQQQRRVAGNGQPESVRMGKAVKNEVDEEDD</sequence>
<reference evidence="17 18" key="2">
    <citation type="journal article" date="2017" name="Nature">
        <title>The Apostasia genome and the evolution of orchids.</title>
        <authorList>
            <person name="Zhang G.Q."/>
            <person name="Liu K.W."/>
            <person name="Li Z."/>
            <person name="Lohaus R."/>
            <person name="Hsiao Y.Y."/>
            <person name="Niu S.C."/>
            <person name="Wang J.Y."/>
            <person name="Lin Y.C."/>
            <person name="Xu Q."/>
            <person name="Chen L.J."/>
            <person name="Yoshida K."/>
            <person name="Fujiwara S."/>
            <person name="Wang Z.W."/>
            <person name="Zhang Y.Q."/>
            <person name="Mitsuda N."/>
            <person name="Wang M."/>
            <person name="Liu G.H."/>
            <person name="Pecoraro L."/>
            <person name="Huang H.X."/>
            <person name="Xiao X.J."/>
            <person name="Lin M."/>
            <person name="Wu X.Y."/>
            <person name="Wu W.L."/>
            <person name="Chen Y.Y."/>
            <person name="Chang S.B."/>
            <person name="Sakamoto S."/>
            <person name="Ohme-Takagi M."/>
            <person name="Yagi M."/>
            <person name="Zeng S.J."/>
            <person name="Shen C.Y."/>
            <person name="Yeh C.M."/>
            <person name="Luo Y.B."/>
            <person name="Tsai W.C."/>
            <person name="Van de Peer Y."/>
            <person name="Liu Z.J."/>
        </authorList>
    </citation>
    <scope>NUCLEOTIDE SEQUENCE [LARGE SCALE GENOMIC DNA]</scope>
    <source>
        <tissue evidence="17">The whole plant</tissue>
    </source>
</reference>
<feature type="domain" description="Cation/H(+) antiporter C-terminal" evidence="16">
    <location>
        <begin position="642"/>
        <end position="782"/>
    </location>
</feature>
<evidence type="ECO:0000256" key="2">
    <source>
        <dbReference type="ARBA" id="ARBA00004119"/>
    </source>
</evidence>
<feature type="transmembrane region" description="Helical" evidence="13">
    <location>
        <begin position="207"/>
        <end position="231"/>
    </location>
</feature>
<keyword evidence="8 13" id="KW-1133">Transmembrane helix</keyword>
<dbReference type="InterPro" id="IPR057290">
    <property type="entry name" value="CHX17_C"/>
</dbReference>
<comment type="subcellular location">
    <subcellularLocation>
        <location evidence="3">Membrane</location>
        <topology evidence="3">Multi-pass membrane protein</topology>
    </subcellularLocation>
    <subcellularLocation>
        <location evidence="2">Plastid</location>
        <location evidence="2">Chloroplast envelope</location>
    </subcellularLocation>
</comment>
<feature type="transmembrane region" description="Helical" evidence="13">
    <location>
        <begin position="305"/>
        <end position="324"/>
    </location>
</feature>
<gene>
    <name evidence="17" type="primary">CHX15</name>
    <name evidence="17" type="ORF">MA16_Dca025550</name>
</gene>
<feature type="transmembrane region" description="Helical" evidence="13">
    <location>
        <begin position="69"/>
        <end position="87"/>
    </location>
</feature>
<keyword evidence="18" id="KW-1185">Reference proteome</keyword>
<evidence type="ECO:0000256" key="10">
    <source>
        <dbReference type="ARBA" id="ARBA00023136"/>
    </source>
</evidence>
<keyword evidence="6 13" id="KW-0812">Transmembrane</keyword>
<evidence type="ECO:0000256" key="5">
    <source>
        <dbReference type="ARBA" id="ARBA00022538"/>
    </source>
</evidence>
<feature type="transmembrane region" description="Helical" evidence="13">
    <location>
        <begin position="423"/>
        <end position="442"/>
    </location>
</feature>
<dbReference type="Pfam" id="PF23256">
    <property type="entry name" value="CHX17_2nd"/>
    <property type="match status" value="1"/>
</dbReference>
<dbReference type="Pfam" id="PF23259">
    <property type="entry name" value="CHX17_C"/>
    <property type="match status" value="1"/>
</dbReference>
<evidence type="ECO:0000256" key="1">
    <source>
        <dbReference type="ARBA" id="ARBA00003198"/>
    </source>
</evidence>
<evidence type="ECO:0000256" key="6">
    <source>
        <dbReference type="ARBA" id="ARBA00022692"/>
    </source>
</evidence>
<dbReference type="GO" id="GO:0006813">
    <property type="term" value="P:potassium ion transport"/>
    <property type="evidence" value="ECO:0007669"/>
    <property type="project" value="UniProtKB-KW"/>
</dbReference>
<evidence type="ECO:0000256" key="11">
    <source>
        <dbReference type="ARBA" id="ARBA00038341"/>
    </source>
</evidence>
<feature type="domain" description="Cation/H(+) antiporter central" evidence="15">
    <location>
        <begin position="500"/>
        <end position="628"/>
    </location>
</feature>
<dbReference type="GO" id="GO:0006885">
    <property type="term" value="P:regulation of pH"/>
    <property type="evidence" value="ECO:0007669"/>
    <property type="project" value="TreeGrafter"/>
</dbReference>
<feature type="transmembrane region" description="Helical" evidence="13">
    <location>
        <begin position="331"/>
        <end position="348"/>
    </location>
</feature>
<dbReference type="GO" id="GO:0016020">
    <property type="term" value="C:membrane"/>
    <property type="evidence" value="ECO:0007669"/>
    <property type="project" value="UniProtKB-SubCell"/>
</dbReference>
<dbReference type="Pfam" id="PF00999">
    <property type="entry name" value="Na_H_Exchanger"/>
    <property type="match status" value="1"/>
</dbReference>
<evidence type="ECO:0000256" key="3">
    <source>
        <dbReference type="ARBA" id="ARBA00004141"/>
    </source>
</evidence>
<keyword evidence="4" id="KW-0813">Transport</keyword>
<name>A0A2I0WRH3_9ASPA</name>
<dbReference type="EMBL" id="KZ502466">
    <property type="protein sequence ID" value="PKU78253.1"/>
    <property type="molecule type" value="Genomic_DNA"/>
</dbReference>
<comment type="function">
    <text evidence="1">May function as sodium-coupled metabolite transporter across the chloroplast envelope.</text>
</comment>
<comment type="similarity">
    <text evidence="11">Belongs to the monovalent cation:proton antiporter 2 (CPA2) transporter (TC 2.A.37) family. CHX (TC 2.A.37.4) subfamily.</text>
</comment>
<evidence type="ECO:0000256" key="12">
    <source>
        <dbReference type="SAM" id="MobiDB-lite"/>
    </source>
</evidence>